<evidence type="ECO:0000313" key="3">
    <source>
        <dbReference type="Proteomes" id="UP000242770"/>
    </source>
</evidence>
<proteinExistence type="predicted"/>
<organism evidence="2 3">
    <name type="scientific">Sporisorium scitamineum</name>
    <dbReference type="NCBI Taxonomy" id="49012"/>
    <lineage>
        <taxon>Eukaryota</taxon>
        <taxon>Fungi</taxon>
        <taxon>Dikarya</taxon>
        <taxon>Basidiomycota</taxon>
        <taxon>Ustilaginomycotina</taxon>
        <taxon>Ustilaginomycetes</taxon>
        <taxon>Ustilaginales</taxon>
        <taxon>Ustilaginaceae</taxon>
        <taxon>Sporisorium</taxon>
    </lineage>
</organism>
<dbReference type="Proteomes" id="UP000242770">
    <property type="component" value="Unassembled WGS sequence"/>
</dbReference>
<accession>A0A0F7RU02</accession>
<reference evidence="3" key="1">
    <citation type="submission" date="2014-06" db="EMBL/GenBank/DDBJ databases">
        <authorList>
            <person name="Berkman P.J."/>
        </authorList>
    </citation>
    <scope>NUCLEOTIDE SEQUENCE [LARGE SCALE GENOMIC DNA]</scope>
</reference>
<protein>
    <submittedName>
        <fullName evidence="2">Uncharacterized protein</fullName>
    </submittedName>
</protein>
<sequence length="83" mass="9171">MPRVEQTLVDPGSTNEMEAIMIKRKLRRKENQDLGGRAKDEGWSVVERRILNKVEVGGKASRGFESPSRKTSPACGDSDEAAI</sequence>
<dbReference type="EMBL" id="CCFA01000169">
    <property type="protein sequence ID" value="CDR98584.1"/>
    <property type="molecule type" value="Genomic_DNA"/>
</dbReference>
<name>A0A0F7RU02_9BASI</name>
<dbReference type="AlphaFoldDB" id="A0A0F7RU02"/>
<gene>
    <name evidence="2" type="primary">SSCI02390.1</name>
</gene>
<evidence type="ECO:0000313" key="2">
    <source>
        <dbReference type="EMBL" id="CDR98584.1"/>
    </source>
</evidence>
<evidence type="ECO:0000256" key="1">
    <source>
        <dbReference type="SAM" id="MobiDB-lite"/>
    </source>
</evidence>
<feature type="region of interest" description="Disordered" evidence="1">
    <location>
        <begin position="57"/>
        <end position="83"/>
    </location>
</feature>
<keyword evidence="3" id="KW-1185">Reference proteome</keyword>